<name>A0ABV7F8E6_9BURK</name>
<dbReference type="RefSeq" id="WP_390322483.1">
    <property type="nucleotide sequence ID" value="NZ_JBHRTP010000066.1"/>
</dbReference>
<dbReference type="PANTHER" id="PTHR11054">
    <property type="entry name" value="6-PHOSPHOGLUCONOLACTONASE"/>
    <property type="match status" value="1"/>
</dbReference>
<dbReference type="InterPro" id="IPR037171">
    <property type="entry name" value="NagB/RpiA_transferase-like"/>
</dbReference>
<evidence type="ECO:0000259" key="1">
    <source>
        <dbReference type="Pfam" id="PF01182"/>
    </source>
</evidence>
<protein>
    <submittedName>
        <fullName evidence="2">6-phosphogluconolactonase</fullName>
        <ecNumber evidence="2">3.1.1.31</ecNumber>
    </submittedName>
</protein>
<dbReference type="InterPro" id="IPR039104">
    <property type="entry name" value="6PGL"/>
</dbReference>
<evidence type="ECO:0000313" key="3">
    <source>
        <dbReference type="Proteomes" id="UP001595530"/>
    </source>
</evidence>
<feature type="domain" description="Glucosamine/galactosamine-6-phosphate isomerase" evidence="1">
    <location>
        <begin position="11"/>
        <end position="213"/>
    </location>
</feature>
<accession>A0ABV7F8E6</accession>
<dbReference type="Proteomes" id="UP001595530">
    <property type="component" value="Unassembled WGS sequence"/>
</dbReference>
<keyword evidence="2" id="KW-0378">Hydrolase</keyword>
<proteinExistence type="predicted"/>
<dbReference type="GO" id="GO:0017057">
    <property type="term" value="F:6-phosphogluconolactonase activity"/>
    <property type="evidence" value="ECO:0007669"/>
    <property type="project" value="UniProtKB-EC"/>
</dbReference>
<evidence type="ECO:0000313" key="2">
    <source>
        <dbReference type="EMBL" id="MFC3110037.1"/>
    </source>
</evidence>
<dbReference type="PANTHER" id="PTHR11054:SF0">
    <property type="entry name" value="6-PHOSPHOGLUCONOLACTONASE"/>
    <property type="match status" value="1"/>
</dbReference>
<organism evidence="2 3">
    <name type="scientific">Undibacterium arcticum</name>
    <dbReference type="NCBI Taxonomy" id="1762892"/>
    <lineage>
        <taxon>Bacteria</taxon>
        <taxon>Pseudomonadati</taxon>
        <taxon>Pseudomonadota</taxon>
        <taxon>Betaproteobacteria</taxon>
        <taxon>Burkholderiales</taxon>
        <taxon>Oxalobacteraceae</taxon>
        <taxon>Undibacterium</taxon>
    </lineage>
</organism>
<dbReference type="SUPFAM" id="SSF100950">
    <property type="entry name" value="NagB/RpiA/CoA transferase-like"/>
    <property type="match status" value="1"/>
</dbReference>
<keyword evidence="3" id="KW-1185">Reference proteome</keyword>
<dbReference type="Pfam" id="PF01182">
    <property type="entry name" value="Glucosamine_iso"/>
    <property type="match status" value="1"/>
</dbReference>
<dbReference type="EC" id="3.1.1.31" evidence="2"/>
<comment type="caution">
    <text evidence="2">The sequence shown here is derived from an EMBL/GenBank/DDBJ whole genome shotgun (WGS) entry which is preliminary data.</text>
</comment>
<dbReference type="Gene3D" id="3.40.50.1360">
    <property type="match status" value="1"/>
</dbReference>
<sequence>MLRLHEYENFDALRPALLAQWLAVIDNAPAHAGASFALAGGTTPAALYRELDQALAQRDAGPHPIRLVATDERWVIDADAQSNEGLFRRCLAQSNRTAERWELVSLKNAAATPEVAIEAIGTRLHQQFPDAFSAVLLGMGTDGHIASLFPHHPTEDNQQPCLAALHPQTRQSRISLSLPRLLNTERLWLLITGTDKRRVLEKATNSDLPIGALLRGAQCDVDAFWCPA</sequence>
<dbReference type="InterPro" id="IPR006148">
    <property type="entry name" value="Glc/Gal-6P_isomerase"/>
</dbReference>
<gene>
    <name evidence="2" type="ORF">ACFOFO_19065</name>
</gene>
<dbReference type="EMBL" id="JBHRTP010000066">
    <property type="protein sequence ID" value="MFC3110037.1"/>
    <property type="molecule type" value="Genomic_DNA"/>
</dbReference>
<reference evidence="3" key="1">
    <citation type="journal article" date="2019" name="Int. J. Syst. Evol. Microbiol.">
        <title>The Global Catalogue of Microorganisms (GCM) 10K type strain sequencing project: providing services to taxonomists for standard genome sequencing and annotation.</title>
        <authorList>
            <consortium name="The Broad Institute Genomics Platform"/>
            <consortium name="The Broad Institute Genome Sequencing Center for Infectious Disease"/>
            <person name="Wu L."/>
            <person name="Ma J."/>
        </authorList>
    </citation>
    <scope>NUCLEOTIDE SEQUENCE [LARGE SCALE GENOMIC DNA]</scope>
    <source>
        <strain evidence="3">KCTC 42986</strain>
    </source>
</reference>